<dbReference type="Proteomes" id="UP001207654">
    <property type="component" value="Unassembled WGS sequence"/>
</dbReference>
<dbReference type="EMBL" id="JAPNKA010000001">
    <property type="protein sequence ID" value="MCY1074404.1"/>
    <property type="molecule type" value="Genomic_DNA"/>
</dbReference>
<comment type="caution">
    <text evidence="1">The sequence shown here is derived from an EMBL/GenBank/DDBJ whole genome shotgun (WGS) entry which is preliminary data.</text>
</comment>
<organism evidence="1 2">
    <name type="scientific">Archangium lansingense</name>
    <dbReference type="NCBI Taxonomy" id="2995310"/>
    <lineage>
        <taxon>Bacteria</taxon>
        <taxon>Pseudomonadati</taxon>
        <taxon>Myxococcota</taxon>
        <taxon>Myxococcia</taxon>
        <taxon>Myxococcales</taxon>
        <taxon>Cystobacterineae</taxon>
        <taxon>Archangiaceae</taxon>
        <taxon>Archangium</taxon>
    </lineage>
</organism>
<accession>A0ABT3ZZD6</accession>
<keyword evidence="2" id="KW-1185">Reference proteome</keyword>
<dbReference type="RefSeq" id="WP_267533370.1">
    <property type="nucleotide sequence ID" value="NZ_JAPNKA010000001.1"/>
</dbReference>
<evidence type="ECO:0000313" key="2">
    <source>
        <dbReference type="Proteomes" id="UP001207654"/>
    </source>
</evidence>
<name>A0ABT3ZZD6_9BACT</name>
<sequence>MPRPHIYFELSVMGFASGGLTYLSGKETPHEVLKGFSRGDPEVVYRFTVPACSRLSIGVRCHPLPIWHVKERYSDGRADDGAVGFPV</sequence>
<proteinExistence type="predicted"/>
<protein>
    <submittedName>
        <fullName evidence="1">Uncharacterized protein</fullName>
    </submittedName>
</protein>
<evidence type="ECO:0000313" key="1">
    <source>
        <dbReference type="EMBL" id="MCY1074404.1"/>
    </source>
</evidence>
<gene>
    <name evidence="1" type="ORF">OV287_07885</name>
</gene>
<reference evidence="1 2" key="1">
    <citation type="submission" date="2022-11" db="EMBL/GenBank/DDBJ databases">
        <title>Minimal conservation of predation-associated metabolite biosynthetic gene clusters underscores biosynthetic potential of Myxococcota including descriptions for ten novel species: Archangium lansinium sp. nov., Myxococcus landrumus sp. nov., Nannocystis bai.</title>
        <authorList>
            <person name="Ahearne A."/>
            <person name="Stevens C."/>
            <person name="Phillips K."/>
        </authorList>
    </citation>
    <scope>NUCLEOTIDE SEQUENCE [LARGE SCALE GENOMIC DNA]</scope>
    <source>
        <strain evidence="1 2">MIWBW</strain>
    </source>
</reference>